<dbReference type="GO" id="GO:0004342">
    <property type="term" value="F:glucosamine-6-phosphate deaminase activity"/>
    <property type="evidence" value="ECO:0007669"/>
    <property type="project" value="UniProtKB-UniRule"/>
</dbReference>
<dbReference type="HAMAP" id="MF_01241">
    <property type="entry name" value="GlcN6P_deamin"/>
    <property type="match status" value="1"/>
</dbReference>
<evidence type="ECO:0000259" key="5">
    <source>
        <dbReference type="Pfam" id="PF01182"/>
    </source>
</evidence>
<dbReference type="PANTHER" id="PTHR11280">
    <property type="entry name" value="GLUCOSAMINE-6-PHOSPHATE ISOMERASE"/>
    <property type="match status" value="1"/>
</dbReference>
<dbReference type="EMBL" id="LSKU01000001">
    <property type="protein sequence ID" value="KXG44267.1"/>
    <property type="molecule type" value="Genomic_DNA"/>
</dbReference>
<feature type="domain" description="Glucosamine/galactosamine-6-phosphate isomerase" evidence="5">
    <location>
        <begin position="10"/>
        <end position="226"/>
    </location>
</feature>
<keyword evidence="3 4" id="KW-0119">Carbohydrate metabolism</keyword>
<dbReference type="NCBIfam" id="TIGR00502">
    <property type="entry name" value="nagB"/>
    <property type="match status" value="1"/>
</dbReference>
<comment type="caution">
    <text evidence="4">Lacks conserved residue(s) required for the propagation of feature annotation.</text>
</comment>
<evidence type="ECO:0000313" key="7">
    <source>
        <dbReference type="Proteomes" id="UP000070352"/>
    </source>
</evidence>
<evidence type="ECO:0000256" key="4">
    <source>
        <dbReference type="HAMAP-Rule" id="MF_01241"/>
    </source>
</evidence>
<feature type="active site" description="For ring-opening step" evidence="4">
    <location>
        <position position="143"/>
    </location>
</feature>
<dbReference type="EC" id="3.5.99.6" evidence="4"/>
<dbReference type="OrthoDB" id="9791139at2"/>
<dbReference type="AlphaFoldDB" id="A0A135L5S4"/>
<evidence type="ECO:0000256" key="1">
    <source>
        <dbReference type="ARBA" id="ARBA00000644"/>
    </source>
</evidence>
<comment type="pathway">
    <text evidence="4">Amino-sugar metabolism; N-acetylneuraminate degradation; D-fructose 6-phosphate from N-acetylneuraminate: step 5/5.</text>
</comment>
<comment type="similarity">
    <text evidence="4">Belongs to the glucosamine/galactosamine-6-phosphate isomerase family. NagB subfamily.</text>
</comment>
<keyword evidence="7" id="KW-1185">Reference proteome</keyword>
<evidence type="ECO:0000256" key="2">
    <source>
        <dbReference type="ARBA" id="ARBA00022801"/>
    </source>
</evidence>
<dbReference type="InterPro" id="IPR037171">
    <property type="entry name" value="NagB/RpiA_transferase-like"/>
</dbReference>
<dbReference type="InterPro" id="IPR006148">
    <property type="entry name" value="Glc/Gal-6P_isomerase"/>
</dbReference>
<dbReference type="GO" id="GO:0006046">
    <property type="term" value="P:N-acetylglucosamine catabolic process"/>
    <property type="evidence" value="ECO:0007669"/>
    <property type="project" value="UniProtKB-UniRule"/>
</dbReference>
<feature type="active site" description="Proton acceptor; for enolization step" evidence="4">
    <location>
        <position position="67"/>
    </location>
</feature>
<reference evidence="6 7" key="1">
    <citation type="submission" date="2016-02" db="EMBL/GenBank/DDBJ databases">
        <title>Draft Genome for Tepidibacillus decaturensis nov. sp. Strain Z9, an Anaerobic, Moderately Thermophilic and Heterotrophic Bacterium from Deep Subsurface of the Illinois Basin, USA.</title>
        <authorList>
            <person name="Dong Y."/>
            <person name="Chang J.Y."/>
            <person name="Sanford R."/>
            <person name="Fouke B.W."/>
        </authorList>
    </citation>
    <scope>NUCLEOTIDE SEQUENCE [LARGE SCALE GENOMIC DNA]</scope>
    <source>
        <strain evidence="6 7">Z9</strain>
    </source>
</reference>
<name>A0A135L5S4_9BACI</name>
<dbReference type="Proteomes" id="UP000070352">
    <property type="component" value="Unassembled WGS sequence"/>
</dbReference>
<dbReference type="SUPFAM" id="SSF100950">
    <property type="entry name" value="NagB/RpiA/CoA transferase-like"/>
    <property type="match status" value="1"/>
</dbReference>
<comment type="catalytic activity">
    <reaction evidence="1 4">
        <text>alpha-D-glucosamine 6-phosphate + H2O = beta-D-fructose 6-phosphate + NH4(+)</text>
        <dbReference type="Rhea" id="RHEA:12172"/>
        <dbReference type="ChEBI" id="CHEBI:15377"/>
        <dbReference type="ChEBI" id="CHEBI:28938"/>
        <dbReference type="ChEBI" id="CHEBI:57634"/>
        <dbReference type="ChEBI" id="CHEBI:75989"/>
        <dbReference type="EC" id="3.5.99.6"/>
    </reaction>
</comment>
<proteinExistence type="inferred from homology"/>
<dbReference type="UniPathway" id="UPA00629">
    <property type="reaction ID" value="UER00684"/>
</dbReference>
<gene>
    <name evidence="4" type="primary">nagB</name>
    <name evidence="6" type="ORF">U473_09820</name>
</gene>
<evidence type="ECO:0000256" key="3">
    <source>
        <dbReference type="ARBA" id="ARBA00023277"/>
    </source>
</evidence>
<sequence length="252" mass="28421">MKIIEVEDYKALTKKTSEIIIERVSQSTSLTLGLATGSTPLGVYENLREDFLNNKTSYQHVQTFNLDEYVGLHKENPNSYYYYMRENLFNHIDIPSDQIHIPNGMAEDLEIECQRYEGLIEQVGGIDLQLLGIGVNGHIGFNEPGTAFDSTTHVVKLAESTRRANSRFFHDLSEVPTHAITMGIATIMKSKQIILLVYGLKKAQILHDLMTKEINEELPASILKKHPNVTIIADAKAMSIIKEKERVGAYDQ</sequence>
<dbReference type="GO" id="GO:0005975">
    <property type="term" value="P:carbohydrate metabolic process"/>
    <property type="evidence" value="ECO:0007669"/>
    <property type="project" value="InterPro"/>
</dbReference>
<dbReference type="STRING" id="1413211.U473_09820"/>
<evidence type="ECO:0000313" key="6">
    <source>
        <dbReference type="EMBL" id="KXG44267.1"/>
    </source>
</evidence>
<dbReference type="CDD" id="cd01399">
    <property type="entry name" value="GlcN6P_deaminase"/>
    <property type="match status" value="1"/>
</dbReference>
<dbReference type="InterPro" id="IPR018321">
    <property type="entry name" value="Glucosamine6P_isomerase_CS"/>
</dbReference>
<dbReference type="PROSITE" id="PS01161">
    <property type="entry name" value="GLC_GALNAC_ISOMERASE"/>
    <property type="match status" value="1"/>
</dbReference>
<comment type="caution">
    <text evidence="6">The sequence shown here is derived from an EMBL/GenBank/DDBJ whole genome shotgun (WGS) entry which is preliminary data.</text>
</comment>
<dbReference type="GO" id="GO:0005737">
    <property type="term" value="C:cytoplasm"/>
    <property type="evidence" value="ECO:0007669"/>
    <property type="project" value="TreeGrafter"/>
</dbReference>
<dbReference type="GO" id="GO:0006043">
    <property type="term" value="P:glucosamine catabolic process"/>
    <property type="evidence" value="ECO:0007669"/>
    <property type="project" value="TreeGrafter"/>
</dbReference>
<feature type="active site" description="Proton acceptor; for ring-opening step" evidence="4">
    <location>
        <position position="138"/>
    </location>
</feature>
<organism evidence="6 7">
    <name type="scientific">Tepidibacillus decaturensis</name>
    <dbReference type="NCBI Taxonomy" id="1413211"/>
    <lineage>
        <taxon>Bacteria</taxon>
        <taxon>Bacillati</taxon>
        <taxon>Bacillota</taxon>
        <taxon>Bacilli</taxon>
        <taxon>Bacillales</taxon>
        <taxon>Bacillaceae</taxon>
        <taxon>Tepidibacillus</taxon>
    </lineage>
</organism>
<dbReference type="InterPro" id="IPR004547">
    <property type="entry name" value="Glucosamine6P_isomerase"/>
</dbReference>
<dbReference type="PANTHER" id="PTHR11280:SF5">
    <property type="entry name" value="GLUCOSAMINE-6-PHOSPHATE ISOMERASE"/>
    <property type="match status" value="1"/>
</dbReference>
<dbReference type="GO" id="GO:0019262">
    <property type="term" value="P:N-acetylneuraminate catabolic process"/>
    <property type="evidence" value="ECO:0007669"/>
    <property type="project" value="UniProtKB-UniRule"/>
</dbReference>
<dbReference type="Gene3D" id="3.40.50.1360">
    <property type="match status" value="1"/>
</dbReference>
<dbReference type="FunFam" id="3.40.50.1360:FF:000003">
    <property type="entry name" value="Glucosamine-6-phosphate deaminase"/>
    <property type="match status" value="1"/>
</dbReference>
<dbReference type="Pfam" id="PF01182">
    <property type="entry name" value="Glucosamine_iso"/>
    <property type="match status" value="1"/>
</dbReference>
<comment type="function">
    <text evidence="4">Catalyzes the reversible isomerization-deamination of glucosamine 6-phosphate (GlcN6P) to form fructose 6-phosphate (Fru6P) and ammonium ion.</text>
</comment>
<dbReference type="GO" id="GO:0042802">
    <property type="term" value="F:identical protein binding"/>
    <property type="evidence" value="ECO:0007669"/>
    <property type="project" value="TreeGrafter"/>
</dbReference>
<protein>
    <recommendedName>
        <fullName evidence="4">Glucosamine-6-phosphate deaminase</fullName>
        <ecNumber evidence="4">3.5.99.6</ecNumber>
    </recommendedName>
    <alternativeName>
        <fullName evidence="4">GlcN6P deaminase</fullName>
        <shortName evidence="4">GNPDA</shortName>
    </alternativeName>
    <alternativeName>
        <fullName evidence="4">Glucosamine-6-phosphate isomerase</fullName>
    </alternativeName>
</protein>
<accession>A0A135L5S4</accession>
<dbReference type="RefSeq" id="WP_068725784.1">
    <property type="nucleotide sequence ID" value="NZ_LSKU01000001.1"/>
</dbReference>
<feature type="active site" description="For ring-opening step" evidence="4">
    <location>
        <position position="136"/>
    </location>
</feature>
<keyword evidence="2 4" id="KW-0378">Hydrolase</keyword>